<dbReference type="Gene3D" id="3.40.50.80">
    <property type="entry name" value="Nucleotide-binding domain of ferredoxin-NADP reductase (FNR) module"/>
    <property type="match status" value="1"/>
</dbReference>
<evidence type="ECO:0000256" key="3">
    <source>
        <dbReference type="ARBA" id="ARBA00006267"/>
    </source>
</evidence>
<dbReference type="InterPro" id="IPR001433">
    <property type="entry name" value="OxRdtase_FAD/NAD-bd"/>
</dbReference>
<dbReference type="PANTHER" id="PTHR43410">
    <property type="entry name" value="NITRIC OXIDE SYNTHASE OXYGENASE"/>
    <property type="match status" value="1"/>
</dbReference>
<dbReference type="Gene3D" id="1.25.40.20">
    <property type="entry name" value="Ankyrin repeat-containing domain"/>
    <property type="match status" value="1"/>
</dbReference>
<keyword evidence="5" id="KW-0349">Heme</keyword>
<dbReference type="Gene3D" id="3.90.340.10">
    <property type="entry name" value="Nitric Oxide Synthase, Chain A, domain 1"/>
    <property type="match status" value="1"/>
</dbReference>
<evidence type="ECO:0000256" key="12">
    <source>
        <dbReference type="ARBA" id="ARBA00023002"/>
    </source>
</evidence>
<feature type="repeat" description="ANK" evidence="14">
    <location>
        <begin position="1380"/>
        <end position="1412"/>
    </location>
</feature>
<feature type="region of interest" description="Disordered" evidence="15">
    <location>
        <begin position="1"/>
        <end position="167"/>
    </location>
</feature>
<dbReference type="Gene3D" id="3.90.440.10">
    <property type="entry name" value="Nitric Oxide Synthase,Heme Domain,Chain A domain 2"/>
    <property type="match status" value="1"/>
</dbReference>
<dbReference type="SUPFAM" id="SSF63380">
    <property type="entry name" value="Riboflavin synthase domain-like"/>
    <property type="match status" value="1"/>
</dbReference>
<dbReference type="SUPFAM" id="SSF48403">
    <property type="entry name" value="Ankyrin repeat"/>
    <property type="match status" value="1"/>
</dbReference>
<dbReference type="GO" id="GO:0004517">
    <property type="term" value="F:nitric-oxide synthase activity"/>
    <property type="evidence" value="ECO:0007669"/>
    <property type="project" value="UniProtKB-EC"/>
</dbReference>
<dbReference type="SMART" id="SM00248">
    <property type="entry name" value="ANK"/>
    <property type="match status" value="4"/>
</dbReference>
<evidence type="ECO:0000256" key="10">
    <source>
        <dbReference type="ARBA" id="ARBA00022857"/>
    </source>
</evidence>
<sequence length="1630" mass="178261">MGEPETRPTGVRENGHITKSVEGRLSAQQGQPTGNLSGIANGDSGGPSADRANRVSLRGFPGQRQGSGTVPATALGRVEFLASRSGRLDADEAYSIQANADPEPQPRSRPQETAVAPETAKKLAAAVSKPDGGFQWPPQASSHNIPPPAAPHSNGNIPHLQPARNAESKPQILEAHPPRTDSATQQAVSSLESKSALGNPGLHMPMGMGRKGPASVAVEAKLDTPCRALDAPFEVAPIGAAAATATYDPKALGVNTCPFRHGTVDAAPYPGMCARSYKSVYDCRCYVHGRHPEMCPLKCKPVLGATKGETKKQTLIREALEYQELFHHEKGHPPEEKAARVAEVLASIETTGTYVHTFDELQHGARVAWRNAPKCGNRKFAMELKLLDKRGVTTPEQMHTACLDMLELASTSGATETFLTAFKPQHPLTGDGGPRVWNSQLLRYAGYRQDDMSVLGDPSELQFTELCQRKFGWRPPGNKQGRFTILPLVLQADPQSAPQMYEIPSSYPVEIPLIHPTHHWFAELGLKWYAIPAVSNMELSLGGLLYTGIPFSGWYADSEIVRNMTDESRYNQLPVIAQRLGMSISDNRNLWRDAALVVLNQAVLFSFQSCSVAMVDHHTLMQQFWIWHAEELKTRGYSPGNWKWIIPPVAAHTSKCYLGLNKMTEYTLKPALFYAPGFKSYAKAWFGPTFARHEPSIKPIQLNPFFAKWVGRIKMRTSVQRPRCLVLYATVSGNSKQFSSRAVRIMRKQWQMKLFNLEDFNSQTMIQWPQFDIIMLITSTYGSGAAPGSANRFLKWLLHQSTLPEGESKLQGKTFSVLGLGSSCYPRFCAAADLFNSMLLAAGAKPITRVHRCDAVGHSSESSFMGWLVDVTTAMKDLGRNEAACEQLLVHLKSGNAESTEFQVIAQTINMPGVRRMARDPQWMSGKVVEAIDLLPATAAKENRVVKLIKVDISGNHVSYEPGDHIAVLPNQVHMMEDIAILAENLGLAATAASARTDQANLDTPFDLEILEGLAPTALEGMDFGGKRFALPNTYRKVLSEFCALQDYVGRDSLAIMSQYAGEAADKTEMEGLGRDPVLFEAWSNHTRLRWIDLFKSFPSLGKKLPIEVFLQLVPLMHARYYSIASSSAVEQNQVHMLVGRVAWKAADGSQRFGQASSFLTTHAPPGTPISFKLIRVVSFRLPMNVRSPVVMLAAGTGLAPLRSFIQHRMQLRAKGVIGPCVLVYGCRSLPDFICKQEIDEALRVGAITEVMTAFSRSIPKTKKEYVQTKVSDRGKWMRNMLRAPDAHVYICGDSLMANAVTASLTQVMGEDKISLMTAQGRFHEDVFGATQQSQIEDAMASASGRSANQALLTAAQASSVQGVREALTKGARVDAADDQGNNLLHIAASNNSVELAKMLLAQSEEVPPVNSINHWLQTPAAVAHTKGSKEVAEVLVKAGGKLACGMHESFYPLHLAALKGNVGEQDVPPANSWGHTPLMCALTFQQAKTVKVLKAGGARMTASGTNFTSNWPSSVTWNPASANNKQALAAKMTPDRVAQCQAMWSFVSGKMNSQGAEEKMRQAGVLLFHNLFELEPRLRQLFPFKTGAGHIDDKVNHILTGQASFLPYNAHCKTPHIGAMWHSQHPACC</sequence>
<comment type="cofactor">
    <cofactor evidence="1">
        <name>FMN</name>
        <dbReference type="ChEBI" id="CHEBI:58210"/>
    </cofactor>
</comment>
<comment type="cofactor">
    <cofactor evidence="2">
        <name>FAD</name>
        <dbReference type="ChEBI" id="CHEBI:57692"/>
    </cofactor>
</comment>
<evidence type="ECO:0000256" key="4">
    <source>
        <dbReference type="ARBA" id="ARBA00012989"/>
    </source>
</evidence>
<comment type="similarity">
    <text evidence="3">Belongs to the NOS family.</text>
</comment>
<dbReference type="InterPro" id="IPR050607">
    <property type="entry name" value="NOS"/>
</dbReference>
<evidence type="ECO:0000256" key="6">
    <source>
        <dbReference type="ARBA" id="ARBA00022630"/>
    </source>
</evidence>
<organism evidence="18 19">
    <name type="scientific">Apatococcus lobatus</name>
    <dbReference type="NCBI Taxonomy" id="904363"/>
    <lineage>
        <taxon>Eukaryota</taxon>
        <taxon>Viridiplantae</taxon>
        <taxon>Chlorophyta</taxon>
        <taxon>core chlorophytes</taxon>
        <taxon>Trebouxiophyceae</taxon>
        <taxon>Chlorellales</taxon>
        <taxon>Chlorellaceae</taxon>
        <taxon>Apatococcus</taxon>
    </lineage>
</organism>
<evidence type="ECO:0000259" key="17">
    <source>
        <dbReference type="PROSITE" id="PS51384"/>
    </source>
</evidence>
<dbReference type="InterPro" id="IPR017927">
    <property type="entry name" value="FAD-bd_FR_type"/>
</dbReference>
<gene>
    <name evidence="18" type="ORF">WJX74_009932</name>
</gene>
<dbReference type="Proteomes" id="UP001438707">
    <property type="component" value="Unassembled WGS sequence"/>
</dbReference>
<dbReference type="Gene3D" id="2.40.30.10">
    <property type="entry name" value="Translation factors"/>
    <property type="match status" value="1"/>
</dbReference>
<dbReference type="PROSITE" id="PS50902">
    <property type="entry name" value="FLAVODOXIN_LIKE"/>
    <property type="match status" value="1"/>
</dbReference>
<evidence type="ECO:0000256" key="11">
    <source>
        <dbReference type="ARBA" id="ARBA00022860"/>
    </source>
</evidence>
<feature type="domain" description="Flavodoxin-like" evidence="16">
    <location>
        <begin position="724"/>
        <end position="872"/>
    </location>
</feature>
<dbReference type="InterPro" id="IPR001709">
    <property type="entry name" value="Flavoprot_Pyr_Nucl_cyt_Rdtase"/>
</dbReference>
<accession>A0AAW1QTK7</accession>
<keyword evidence="6" id="KW-0285">Flavoprotein</keyword>
<evidence type="ECO:0000256" key="14">
    <source>
        <dbReference type="PROSITE-ProRule" id="PRU00023"/>
    </source>
</evidence>
<dbReference type="Gene3D" id="3.40.50.360">
    <property type="match status" value="1"/>
</dbReference>
<evidence type="ECO:0000313" key="19">
    <source>
        <dbReference type="Proteomes" id="UP001438707"/>
    </source>
</evidence>
<dbReference type="SUPFAM" id="SSF52343">
    <property type="entry name" value="Ferredoxin reductase-like, C-terminal NADP-linked domain"/>
    <property type="match status" value="1"/>
</dbReference>
<dbReference type="InterPro" id="IPR044944">
    <property type="entry name" value="NOS_dom_3"/>
</dbReference>
<dbReference type="InterPro" id="IPR036119">
    <property type="entry name" value="NOS_N_sf"/>
</dbReference>
<evidence type="ECO:0000256" key="7">
    <source>
        <dbReference type="ARBA" id="ARBA00022643"/>
    </source>
</evidence>
<dbReference type="Pfam" id="PF00258">
    <property type="entry name" value="Flavodoxin_1"/>
    <property type="match status" value="1"/>
</dbReference>
<dbReference type="InterPro" id="IPR029039">
    <property type="entry name" value="Flavoprotein-like_sf"/>
</dbReference>
<proteinExistence type="inferred from homology"/>
<dbReference type="EMBL" id="JALJOS010000028">
    <property type="protein sequence ID" value="KAK9824802.1"/>
    <property type="molecule type" value="Genomic_DNA"/>
</dbReference>
<dbReference type="InterPro" id="IPR036770">
    <property type="entry name" value="Ankyrin_rpt-contain_sf"/>
</dbReference>
<feature type="domain" description="FAD-binding FR-type" evidence="17">
    <location>
        <begin position="921"/>
        <end position="1183"/>
    </location>
</feature>
<dbReference type="GO" id="GO:0005516">
    <property type="term" value="F:calmodulin binding"/>
    <property type="evidence" value="ECO:0007669"/>
    <property type="project" value="UniProtKB-KW"/>
</dbReference>
<dbReference type="InterPro" id="IPR002110">
    <property type="entry name" value="Ankyrin_rpt"/>
</dbReference>
<dbReference type="InterPro" id="IPR044943">
    <property type="entry name" value="NOS_dom_1"/>
</dbReference>
<dbReference type="PANTHER" id="PTHR43410:SF1">
    <property type="entry name" value="NITRIC OXIDE SYNTHASE"/>
    <property type="match status" value="1"/>
</dbReference>
<dbReference type="Pfam" id="PF00667">
    <property type="entry name" value="FAD_binding_1"/>
    <property type="match status" value="1"/>
</dbReference>
<evidence type="ECO:0000256" key="15">
    <source>
        <dbReference type="SAM" id="MobiDB-lite"/>
    </source>
</evidence>
<keyword evidence="8" id="KW-0479">Metal-binding</keyword>
<keyword evidence="14" id="KW-0040">ANK repeat</keyword>
<evidence type="ECO:0000256" key="2">
    <source>
        <dbReference type="ARBA" id="ARBA00001974"/>
    </source>
</evidence>
<dbReference type="InterPro" id="IPR044940">
    <property type="entry name" value="NOS_dom_2"/>
</dbReference>
<name>A0AAW1QTK7_9CHLO</name>
<keyword evidence="7" id="KW-0288">FMN</keyword>
<dbReference type="PROSITE" id="PS51384">
    <property type="entry name" value="FAD_FR"/>
    <property type="match status" value="1"/>
</dbReference>
<dbReference type="SUPFAM" id="SSF56512">
    <property type="entry name" value="Nitric oxide (NO) synthase oxygenase domain"/>
    <property type="match status" value="1"/>
</dbReference>
<evidence type="ECO:0000259" key="16">
    <source>
        <dbReference type="PROSITE" id="PS50902"/>
    </source>
</evidence>
<dbReference type="PROSITE" id="PS50297">
    <property type="entry name" value="ANK_REP_REGION"/>
    <property type="match status" value="1"/>
</dbReference>
<keyword evidence="10" id="KW-0521">NADP</keyword>
<comment type="caution">
    <text evidence="18">The sequence shown here is derived from an EMBL/GenBank/DDBJ whole genome shotgun (WGS) entry which is preliminary data.</text>
</comment>
<dbReference type="PROSITE" id="PS50088">
    <property type="entry name" value="ANK_REPEAT"/>
    <property type="match status" value="1"/>
</dbReference>
<keyword evidence="12" id="KW-0560">Oxidoreductase</keyword>
<dbReference type="GO" id="GO:0006809">
    <property type="term" value="P:nitric oxide biosynthetic process"/>
    <property type="evidence" value="ECO:0007669"/>
    <property type="project" value="InterPro"/>
</dbReference>
<dbReference type="Pfam" id="PF00175">
    <property type="entry name" value="NAD_binding_1"/>
    <property type="match status" value="1"/>
</dbReference>
<keyword evidence="11" id="KW-0112">Calmodulin-binding</keyword>
<dbReference type="Pfam" id="PF13637">
    <property type="entry name" value="Ank_4"/>
    <property type="match status" value="1"/>
</dbReference>
<dbReference type="GO" id="GO:0046872">
    <property type="term" value="F:metal ion binding"/>
    <property type="evidence" value="ECO:0007669"/>
    <property type="project" value="UniProtKB-KW"/>
</dbReference>
<keyword evidence="19" id="KW-1185">Reference proteome</keyword>
<dbReference type="Pfam" id="PF02898">
    <property type="entry name" value="NO_synthase"/>
    <property type="match status" value="1"/>
</dbReference>
<dbReference type="Gene3D" id="3.90.1230.10">
    <property type="entry name" value="Nitric Oxide Synthase, Chain A, domain 3"/>
    <property type="match status" value="1"/>
</dbReference>
<dbReference type="SUPFAM" id="SSF52218">
    <property type="entry name" value="Flavoproteins"/>
    <property type="match status" value="1"/>
</dbReference>
<evidence type="ECO:0000256" key="13">
    <source>
        <dbReference type="ARBA" id="ARBA00023004"/>
    </source>
</evidence>
<evidence type="ECO:0000313" key="18">
    <source>
        <dbReference type="EMBL" id="KAK9824802.1"/>
    </source>
</evidence>
<dbReference type="GO" id="GO:0010181">
    <property type="term" value="F:FMN binding"/>
    <property type="evidence" value="ECO:0007669"/>
    <property type="project" value="InterPro"/>
</dbReference>
<feature type="compositionally biased region" description="Basic and acidic residues" evidence="15">
    <location>
        <begin position="13"/>
        <end position="22"/>
    </location>
</feature>
<dbReference type="InterPro" id="IPR039261">
    <property type="entry name" value="FNR_nucleotide-bd"/>
</dbReference>
<keyword evidence="13" id="KW-0408">Iron</keyword>
<dbReference type="EC" id="1.14.13.39" evidence="4"/>
<dbReference type="PRINTS" id="PR00371">
    <property type="entry name" value="FPNCR"/>
</dbReference>
<dbReference type="Gene3D" id="1.20.990.10">
    <property type="entry name" value="NADPH-cytochrome p450 Reductase, Chain A, domain 3"/>
    <property type="match status" value="1"/>
</dbReference>
<feature type="compositionally biased region" description="Polar residues" evidence="15">
    <location>
        <begin position="26"/>
        <end position="38"/>
    </location>
</feature>
<dbReference type="InterPro" id="IPR003097">
    <property type="entry name" value="CysJ-like_FAD-binding"/>
</dbReference>
<reference evidence="18 19" key="1">
    <citation type="journal article" date="2024" name="Nat. Commun.">
        <title>Phylogenomics reveals the evolutionary origins of lichenization in chlorophyte algae.</title>
        <authorList>
            <person name="Puginier C."/>
            <person name="Libourel C."/>
            <person name="Otte J."/>
            <person name="Skaloud P."/>
            <person name="Haon M."/>
            <person name="Grisel S."/>
            <person name="Petersen M."/>
            <person name="Berrin J.G."/>
            <person name="Delaux P.M."/>
            <person name="Dal Grande F."/>
            <person name="Keller J."/>
        </authorList>
    </citation>
    <scope>NUCLEOTIDE SEQUENCE [LARGE SCALE GENOMIC DNA]</scope>
    <source>
        <strain evidence="18 19">SAG 2145</strain>
    </source>
</reference>
<dbReference type="InterPro" id="IPR023173">
    <property type="entry name" value="NADPH_Cyt_P450_Rdtase_alpha"/>
</dbReference>
<evidence type="ECO:0000256" key="8">
    <source>
        <dbReference type="ARBA" id="ARBA00022723"/>
    </source>
</evidence>
<keyword evidence="9" id="KW-0274">FAD</keyword>
<dbReference type="InterPro" id="IPR004030">
    <property type="entry name" value="NOS_N"/>
</dbReference>
<dbReference type="InterPro" id="IPR017938">
    <property type="entry name" value="Riboflavin_synthase-like_b-brl"/>
</dbReference>
<dbReference type="InterPro" id="IPR008254">
    <property type="entry name" value="Flavodoxin/NO_synth"/>
</dbReference>
<evidence type="ECO:0000256" key="5">
    <source>
        <dbReference type="ARBA" id="ARBA00022617"/>
    </source>
</evidence>
<protein>
    <recommendedName>
        <fullName evidence="4">nitric-oxide synthase (NADPH)</fullName>
        <ecNumber evidence="4">1.14.13.39</ecNumber>
    </recommendedName>
</protein>
<evidence type="ECO:0000256" key="1">
    <source>
        <dbReference type="ARBA" id="ARBA00001917"/>
    </source>
</evidence>
<evidence type="ECO:0000256" key="9">
    <source>
        <dbReference type="ARBA" id="ARBA00022827"/>
    </source>
</evidence>